<accession>A0A4Y7SDN9</accession>
<evidence type="ECO:0000256" key="3">
    <source>
        <dbReference type="ARBA" id="ARBA00022833"/>
    </source>
</evidence>
<evidence type="ECO:0000256" key="4">
    <source>
        <dbReference type="PROSITE-ProRule" id="PRU00134"/>
    </source>
</evidence>
<dbReference type="Proteomes" id="UP000298030">
    <property type="component" value="Unassembled WGS sequence"/>
</dbReference>
<dbReference type="EMBL" id="QPFP01000172">
    <property type="protein sequence ID" value="TEB19801.1"/>
    <property type="molecule type" value="Genomic_DNA"/>
</dbReference>
<feature type="domain" description="MYND-type" evidence="5">
    <location>
        <begin position="61"/>
        <end position="86"/>
    </location>
</feature>
<evidence type="ECO:0000256" key="1">
    <source>
        <dbReference type="ARBA" id="ARBA00022723"/>
    </source>
</evidence>
<dbReference type="Gene3D" id="6.10.140.2220">
    <property type="match status" value="1"/>
</dbReference>
<sequence length="86" mass="9484">DPICSCGRGKDLGGFADVKEWAALKPFVTRLAIGNAIPMSLLKTMPVWHAEKPGQPKLLVCSACKSVRYCSTACQRNHWKQHKSLC</sequence>
<dbReference type="STRING" id="71717.A0A4Y7SDN9"/>
<dbReference type="AlphaFoldDB" id="A0A4Y7SDN9"/>
<proteinExistence type="predicted"/>
<dbReference type="PROSITE" id="PS50865">
    <property type="entry name" value="ZF_MYND_2"/>
    <property type="match status" value="1"/>
</dbReference>
<dbReference type="OrthoDB" id="432970at2759"/>
<name>A0A4Y7SDN9_COPMI</name>
<evidence type="ECO:0000313" key="7">
    <source>
        <dbReference type="Proteomes" id="UP000298030"/>
    </source>
</evidence>
<evidence type="ECO:0000256" key="2">
    <source>
        <dbReference type="ARBA" id="ARBA00022771"/>
    </source>
</evidence>
<reference evidence="6 7" key="1">
    <citation type="journal article" date="2019" name="Nat. Ecol. Evol.">
        <title>Megaphylogeny resolves global patterns of mushroom evolution.</title>
        <authorList>
            <person name="Varga T."/>
            <person name="Krizsan K."/>
            <person name="Foldi C."/>
            <person name="Dima B."/>
            <person name="Sanchez-Garcia M."/>
            <person name="Sanchez-Ramirez S."/>
            <person name="Szollosi G.J."/>
            <person name="Szarkandi J.G."/>
            <person name="Papp V."/>
            <person name="Albert L."/>
            <person name="Andreopoulos W."/>
            <person name="Angelini C."/>
            <person name="Antonin V."/>
            <person name="Barry K.W."/>
            <person name="Bougher N.L."/>
            <person name="Buchanan P."/>
            <person name="Buyck B."/>
            <person name="Bense V."/>
            <person name="Catcheside P."/>
            <person name="Chovatia M."/>
            <person name="Cooper J."/>
            <person name="Damon W."/>
            <person name="Desjardin D."/>
            <person name="Finy P."/>
            <person name="Geml J."/>
            <person name="Haridas S."/>
            <person name="Hughes K."/>
            <person name="Justo A."/>
            <person name="Karasinski D."/>
            <person name="Kautmanova I."/>
            <person name="Kiss B."/>
            <person name="Kocsube S."/>
            <person name="Kotiranta H."/>
            <person name="LaButti K.M."/>
            <person name="Lechner B.E."/>
            <person name="Liimatainen K."/>
            <person name="Lipzen A."/>
            <person name="Lukacs Z."/>
            <person name="Mihaltcheva S."/>
            <person name="Morgado L.N."/>
            <person name="Niskanen T."/>
            <person name="Noordeloos M.E."/>
            <person name="Ohm R.A."/>
            <person name="Ortiz-Santana B."/>
            <person name="Ovrebo C."/>
            <person name="Racz N."/>
            <person name="Riley R."/>
            <person name="Savchenko A."/>
            <person name="Shiryaev A."/>
            <person name="Soop K."/>
            <person name="Spirin V."/>
            <person name="Szebenyi C."/>
            <person name="Tomsovsky M."/>
            <person name="Tulloss R.E."/>
            <person name="Uehling J."/>
            <person name="Grigoriev I.V."/>
            <person name="Vagvolgyi C."/>
            <person name="Papp T."/>
            <person name="Martin F.M."/>
            <person name="Miettinen O."/>
            <person name="Hibbett D.S."/>
            <person name="Nagy L.G."/>
        </authorList>
    </citation>
    <scope>NUCLEOTIDE SEQUENCE [LARGE SCALE GENOMIC DNA]</scope>
    <source>
        <strain evidence="6 7">FP101781</strain>
    </source>
</reference>
<keyword evidence="3" id="KW-0862">Zinc</keyword>
<feature type="non-terminal residue" evidence="6">
    <location>
        <position position="1"/>
    </location>
</feature>
<evidence type="ECO:0000313" key="6">
    <source>
        <dbReference type="EMBL" id="TEB19801.1"/>
    </source>
</evidence>
<protein>
    <recommendedName>
        <fullName evidence="5">MYND-type domain-containing protein</fullName>
    </recommendedName>
</protein>
<feature type="non-terminal residue" evidence="6">
    <location>
        <position position="86"/>
    </location>
</feature>
<keyword evidence="7" id="KW-1185">Reference proteome</keyword>
<dbReference type="Pfam" id="PF01753">
    <property type="entry name" value="zf-MYND"/>
    <property type="match status" value="1"/>
</dbReference>
<organism evidence="6 7">
    <name type="scientific">Coprinellus micaceus</name>
    <name type="common">Glistening ink-cap mushroom</name>
    <name type="synonym">Coprinus micaceus</name>
    <dbReference type="NCBI Taxonomy" id="71717"/>
    <lineage>
        <taxon>Eukaryota</taxon>
        <taxon>Fungi</taxon>
        <taxon>Dikarya</taxon>
        <taxon>Basidiomycota</taxon>
        <taxon>Agaricomycotina</taxon>
        <taxon>Agaricomycetes</taxon>
        <taxon>Agaricomycetidae</taxon>
        <taxon>Agaricales</taxon>
        <taxon>Agaricineae</taxon>
        <taxon>Psathyrellaceae</taxon>
        <taxon>Coprinellus</taxon>
    </lineage>
</organism>
<comment type="caution">
    <text evidence="6">The sequence shown here is derived from an EMBL/GenBank/DDBJ whole genome shotgun (WGS) entry which is preliminary data.</text>
</comment>
<dbReference type="SUPFAM" id="SSF144232">
    <property type="entry name" value="HIT/MYND zinc finger-like"/>
    <property type="match status" value="1"/>
</dbReference>
<dbReference type="InterPro" id="IPR002893">
    <property type="entry name" value="Znf_MYND"/>
</dbReference>
<keyword evidence="1" id="KW-0479">Metal-binding</keyword>
<gene>
    <name evidence="6" type="ORF">FA13DRAFT_1575775</name>
</gene>
<evidence type="ECO:0000259" key="5">
    <source>
        <dbReference type="PROSITE" id="PS50865"/>
    </source>
</evidence>
<dbReference type="GO" id="GO:0008270">
    <property type="term" value="F:zinc ion binding"/>
    <property type="evidence" value="ECO:0007669"/>
    <property type="project" value="UniProtKB-KW"/>
</dbReference>
<keyword evidence="2 4" id="KW-0863">Zinc-finger</keyword>